<accession>A0A9X3SHB8</accession>
<dbReference type="SUPFAM" id="SSF52091">
    <property type="entry name" value="SpoIIaa-like"/>
    <property type="match status" value="1"/>
</dbReference>
<dbReference type="Pfam" id="PF01740">
    <property type="entry name" value="STAS"/>
    <property type="match status" value="1"/>
</dbReference>
<dbReference type="EMBL" id="JAJAQC010000045">
    <property type="protein sequence ID" value="MDA0566940.1"/>
    <property type="molecule type" value="Genomic_DNA"/>
</dbReference>
<protein>
    <recommendedName>
        <fullName evidence="2">Anti-sigma factor antagonist</fullName>
    </recommendedName>
</protein>
<organism evidence="4 5">
    <name type="scientific">Streptomonospora mangrovi</name>
    <dbReference type="NCBI Taxonomy" id="2883123"/>
    <lineage>
        <taxon>Bacteria</taxon>
        <taxon>Bacillati</taxon>
        <taxon>Actinomycetota</taxon>
        <taxon>Actinomycetes</taxon>
        <taxon>Streptosporangiales</taxon>
        <taxon>Nocardiopsidaceae</taxon>
        <taxon>Streptomonospora</taxon>
    </lineage>
</organism>
<dbReference type="Gene3D" id="3.30.750.24">
    <property type="entry name" value="STAS domain"/>
    <property type="match status" value="1"/>
</dbReference>
<dbReference type="CDD" id="cd07043">
    <property type="entry name" value="STAS_anti-anti-sigma_factors"/>
    <property type="match status" value="1"/>
</dbReference>
<evidence type="ECO:0000313" key="4">
    <source>
        <dbReference type="EMBL" id="MDA0566940.1"/>
    </source>
</evidence>
<dbReference type="NCBIfam" id="TIGR00377">
    <property type="entry name" value="ant_ant_sig"/>
    <property type="match status" value="1"/>
</dbReference>
<comment type="caution">
    <text evidence="4">The sequence shown here is derived from an EMBL/GenBank/DDBJ whole genome shotgun (WGS) entry which is preliminary data.</text>
</comment>
<dbReference type="PROSITE" id="PS50801">
    <property type="entry name" value="STAS"/>
    <property type="match status" value="1"/>
</dbReference>
<dbReference type="PANTHER" id="PTHR33495">
    <property type="entry name" value="ANTI-SIGMA FACTOR ANTAGONIST TM_1081-RELATED-RELATED"/>
    <property type="match status" value="1"/>
</dbReference>
<proteinExistence type="inferred from homology"/>
<gene>
    <name evidence="4" type="ORF">LG943_21865</name>
</gene>
<dbReference type="Proteomes" id="UP001140076">
    <property type="component" value="Unassembled WGS sequence"/>
</dbReference>
<dbReference type="PANTHER" id="PTHR33495:SF2">
    <property type="entry name" value="ANTI-SIGMA FACTOR ANTAGONIST TM_1081-RELATED"/>
    <property type="match status" value="1"/>
</dbReference>
<evidence type="ECO:0000256" key="2">
    <source>
        <dbReference type="RuleBase" id="RU003749"/>
    </source>
</evidence>
<dbReference type="GO" id="GO:0043856">
    <property type="term" value="F:anti-sigma factor antagonist activity"/>
    <property type="evidence" value="ECO:0007669"/>
    <property type="project" value="InterPro"/>
</dbReference>
<dbReference type="RefSeq" id="WP_270074194.1">
    <property type="nucleotide sequence ID" value="NZ_JAJAQC010000045.1"/>
</dbReference>
<comment type="similarity">
    <text evidence="1 2">Belongs to the anti-sigma-factor antagonist family.</text>
</comment>
<sequence>MPARDGRLHADEQVAVVAVVGEIDIATADDMHARLVGAGSGPRRAAAVVADLSRVEFFDASGVRALVSARRRLAERGVRLLLGEPAHAVARTLEVLGLAASFETLPLRELPLAGHTAAPN</sequence>
<dbReference type="InterPro" id="IPR036513">
    <property type="entry name" value="STAS_dom_sf"/>
</dbReference>
<dbReference type="InterPro" id="IPR003658">
    <property type="entry name" value="Anti-sigma_ant"/>
</dbReference>
<evidence type="ECO:0000256" key="1">
    <source>
        <dbReference type="ARBA" id="ARBA00009013"/>
    </source>
</evidence>
<dbReference type="AlphaFoldDB" id="A0A9X3SHB8"/>
<name>A0A9X3SHB8_9ACTN</name>
<dbReference type="InterPro" id="IPR002645">
    <property type="entry name" value="STAS_dom"/>
</dbReference>
<evidence type="ECO:0000259" key="3">
    <source>
        <dbReference type="PROSITE" id="PS50801"/>
    </source>
</evidence>
<reference evidence="4" key="1">
    <citation type="submission" date="2021-10" db="EMBL/GenBank/DDBJ databases">
        <title>Streptomonospora sp. nov., isolated from mangrove soil.</title>
        <authorList>
            <person name="Chen X."/>
            <person name="Ge X."/>
            <person name="Liu W."/>
        </authorList>
    </citation>
    <scope>NUCLEOTIDE SEQUENCE</scope>
    <source>
        <strain evidence="4">S1-112</strain>
    </source>
</reference>
<feature type="domain" description="STAS" evidence="3">
    <location>
        <begin position="4"/>
        <end position="98"/>
    </location>
</feature>
<keyword evidence="5" id="KW-1185">Reference proteome</keyword>
<evidence type="ECO:0000313" key="5">
    <source>
        <dbReference type="Proteomes" id="UP001140076"/>
    </source>
</evidence>